<dbReference type="Gene3D" id="2.50.20.10">
    <property type="entry name" value="Lipoprotein localisation LolA/LolB/LppX"/>
    <property type="match status" value="1"/>
</dbReference>
<accession>A0ABQ1JXI0</accession>
<name>A0ABQ1JXI0_9GAMM</name>
<sequence>MKTIITAHFRTLSLLAAMLLGVPTIAGAATAEQAERLKGELTPFGAERAGNADGSIPAWDGGYQNQDEGLGADGRRIDPFAADKPLFSITGANMAEYADKLSDGMKAMLQKYPDFRMDVYPTRRTAAAPQWVYDNTFTNATVAKLAEGGAGAQPELAYGGIPFPIPENGIEAVWNHELRWRPAALNIDRFHGYTLTSDGQKVMVLESSNEEQAPYYEQNERADFDSEYWLVRSINSGPPIRAGEGIIGRLNLDESKTGTWVYLTGQRRVRKLPNSCCDTPTPFSAGNVSFDEVNVFSSRKDRFDWKLVGKQEMYIPYNGNRILTPASDDEVLGDHYLNPDYVRWELHRVWVVEATLKEGERHTSPRTRYYLDEDTWRAALADRWDSSGALWRVPFMVPITLPEVPASVGLVWGVYDLTSGTAFINRLMNESPSQIRVVEKHKDGIFTPAGLIGASLR</sequence>
<reference evidence="3" key="1">
    <citation type="journal article" date="2019" name="Int. J. Syst. Evol. Microbiol.">
        <title>The Global Catalogue of Microorganisms (GCM) 10K type strain sequencing project: providing services to taxonomists for standard genome sequencing and annotation.</title>
        <authorList>
            <consortium name="The Broad Institute Genomics Platform"/>
            <consortium name="The Broad Institute Genome Sequencing Center for Infectious Disease"/>
            <person name="Wu L."/>
            <person name="Ma J."/>
        </authorList>
    </citation>
    <scope>NUCLEOTIDE SEQUENCE [LARGE SCALE GENOMIC DNA]</scope>
    <source>
        <strain evidence="3">CGMCC 1.15341</strain>
    </source>
</reference>
<dbReference type="Proteomes" id="UP000629025">
    <property type="component" value="Unassembled WGS sequence"/>
</dbReference>
<dbReference type="RefSeq" id="WP_188745412.1">
    <property type="nucleotide sequence ID" value="NZ_BMIJ01000001.1"/>
</dbReference>
<evidence type="ECO:0000256" key="1">
    <source>
        <dbReference type="SAM" id="SignalP"/>
    </source>
</evidence>
<feature type="signal peptide" evidence="1">
    <location>
        <begin position="1"/>
        <end position="28"/>
    </location>
</feature>
<evidence type="ECO:0008006" key="4">
    <source>
        <dbReference type="Google" id="ProtNLM"/>
    </source>
</evidence>
<dbReference type="Pfam" id="PF07044">
    <property type="entry name" value="DUF1329"/>
    <property type="match status" value="1"/>
</dbReference>
<gene>
    <name evidence="2" type="ORF">GCM10011352_03840</name>
</gene>
<evidence type="ECO:0000313" key="3">
    <source>
        <dbReference type="Proteomes" id="UP000629025"/>
    </source>
</evidence>
<evidence type="ECO:0000313" key="2">
    <source>
        <dbReference type="EMBL" id="GGB81341.1"/>
    </source>
</evidence>
<organism evidence="2 3">
    <name type="scientific">Marinobacterium zhoushanense</name>
    <dbReference type="NCBI Taxonomy" id="1679163"/>
    <lineage>
        <taxon>Bacteria</taxon>
        <taxon>Pseudomonadati</taxon>
        <taxon>Pseudomonadota</taxon>
        <taxon>Gammaproteobacteria</taxon>
        <taxon>Oceanospirillales</taxon>
        <taxon>Oceanospirillaceae</taxon>
        <taxon>Marinobacterium</taxon>
    </lineage>
</organism>
<proteinExistence type="predicted"/>
<keyword evidence="1" id="KW-0732">Signal</keyword>
<comment type="caution">
    <text evidence="2">The sequence shown here is derived from an EMBL/GenBank/DDBJ whole genome shotgun (WGS) entry which is preliminary data.</text>
</comment>
<feature type="chain" id="PRO_5045826192" description="DUF1329 domain-containing protein" evidence="1">
    <location>
        <begin position="29"/>
        <end position="457"/>
    </location>
</feature>
<keyword evidence="3" id="KW-1185">Reference proteome</keyword>
<dbReference type="InterPro" id="IPR010752">
    <property type="entry name" value="DUF1329"/>
</dbReference>
<protein>
    <recommendedName>
        <fullName evidence="4">DUF1329 domain-containing protein</fullName>
    </recommendedName>
</protein>
<dbReference type="EMBL" id="BMIJ01000001">
    <property type="protein sequence ID" value="GGB81341.1"/>
    <property type="molecule type" value="Genomic_DNA"/>
</dbReference>
<dbReference type="CDD" id="cd16329">
    <property type="entry name" value="LolA_like"/>
    <property type="match status" value="1"/>
</dbReference>